<proteinExistence type="predicted"/>
<protein>
    <submittedName>
        <fullName evidence="1">Uncharacterized protein</fullName>
    </submittedName>
</protein>
<name>A0A6C0CJ66_9ZZZZ</name>
<accession>A0A6C0CJ66</accession>
<evidence type="ECO:0000313" key="1">
    <source>
        <dbReference type="EMBL" id="QHT04638.1"/>
    </source>
</evidence>
<dbReference type="EMBL" id="MN739435">
    <property type="protein sequence ID" value="QHT04638.1"/>
    <property type="molecule type" value="Genomic_DNA"/>
</dbReference>
<organism evidence="1">
    <name type="scientific">viral metagenome</name>
    <dbReference type="NCBI Taxonomy" id="1070528"/>
    <lineage>
        <taxon>unclassified sequences</taxon>
        <taxon>metagenomes</taxon>
        <taxon>organismal metagenomes</taxon>
    </lineage>
</organism>
<reference evidence="1" key="1">
    <citation type="journal article" date="2020" name="Nature">
        <title>Giant virus diversity and host interactions through global metagenomics.</title>
        <authorList>
            <person name="Schulz F."/>
            <person name="Roux S."/>
            <person name="Paez-Espino D."/>
            <person name="Jungbluth S."/>
            <person name="Walsh D.A."/>
            <person name="Denef V.J."/>
            <person name="McMahon K.D."/>
            <person name="Konstantinidis K.T."/>
            <person name="Eloe-Fadrosh E.A."/>
            <person name="Kyrpides N.C."/>
            <person name="Woyke T."/>
        </authorList>
    </citation>
    <scope>NUCLEOTIDE SEQUENCE</scope>
    <source>
        <strain evidence="1">GVMAG-M-3300021343-4</strain>
    </source>
</reference>
<sequence length="107" mass="12965">MTNLSDVKDIPKSFYYIDRELQHAYLKSLLIDEHFKHSLNEVVLYREIYTGKCIVVYSKYELALRFLKHRPLWSLCCKYKNGVLHKRRMCKAIVKYLETNFEEMLKI</sequence>
<dbReference type="AlphaFoldDB" id="A0A6C0CJ66"/>